<dbReference type="PROSITE" id="PS52039">
    <property type="entry name" value="TOPO_IA_2"/>
    <property type="match status" value="1"/>
</dbReference>
<evidence type="ECO:0000256" key="8">
    <source>
        <dbReference type="ARBA" id="ARBA00023125"/>
    </source>
</evidence>
<dbReference type="PANTHER" id="PTHR42785">
    <property type="entry name" value="DNA TOPOISOMERASE, TYPE IA, CORE"/>
    <property type="match status" value="1"/>
</dbReference>
<dbReference type="InterPro" id="IPR023406">
    <property type="entry name" value="Topo_IA_AS"/>
</dbReference>
<dbReference type="GO" id="GO:0006265">
    <property type="term" value="P:DNA topological change"/>
    <property type="evidence" value="ECO:0007669"/>
    <property type="project" value="UniProtKB-UniRule"/>
</dbReference>
<name>A0A1I2CB24_9FIRM</name>
<feature type="compositionally biased region" description="Basic residues" evidence="11">
    <location>
        <begin position="716"/>
        <end position="736"/>
    </location>
</feature>
<dbReference type="RefSeq" id="WP_093913825.1">
    <property type="nucleotide sequence ID" value="NZ_FONL01000012.1"/>
</dbReference>
<dbReference type="Gene3D" id="1.10.460.10">
    <property type="entry name" value="Topoisomerase I, domain 2"/>
    <property type="match status" value="1"/>
</dbReference>
<dbReference type="SMART" id="SM00437">
    <property type="entry name" value="TOP1Ac"/>
    <property type="match status" value="1"/>
</dbReference>
<dbReference type="InterPro" id="IPR013825">
    <property type="entry name" value="Topo_IA_cen_sub2"/>
</dbReference>
<evidence type="ECO:0000256" key="6">
    <source>
        <dbReference type="ARBA" id="ARBA00022842"/>
    </source>
</evidence>
<evidence type="ECO:0000256" key="9">
    <source>
        <dbReference type="ARBA" id="ARBA00023235"/>
    </source>
</evidence>
<feature type="domain" description="Topo IA-type catalytic" evidence="13">
    <location>
        <begin position="129"/>
        <end position="558"/>
    </location>
</feature>
<dbReference type="GO" id="GO:0008270">
    <property type="term" value="F:zinc ion binding"/>
    <property type="evidence" value="ECO:0007669"/>
    <property type="project" value="UniProtKB-KW"/>
</dbReference>
<evidence type="ECO:0000256" key="11">
    <source>
        <dbReference type="SAM" id="MobiDB-lite"/>
    </source>
</evidence>
<feature type="site" description="Interaction with DNA" evidence="10">
    <location>
        <position position="139"/>
    </location>
</feature>
<dbReference type="Pfam" id="PF01131">
    <property type="entry name" value="Topoisom_bac"/>
    <property type="match status" value="1"/>
</dbReference>
<feature type="site" description="Interaction with DNA" evidence="10">
    <location>
        <position position="490"/>
    </location>
</feature>
<evidence type="ECO:0000256" key="4">
    <source>
        <dbReference type="ARBA" id="ARBA00022771"/>
    </source>
</evidence>
<dbReference type="InterPro" id="IPR000380">
    <property type="entry name" value="Topo_IA"/>
</dbReference>
<dbReference type="InterPro" id="IPR003602">
    <property type="entry name" value="Topo_IA_DNA-bd_dom"/>
</dbReference>
<keyword evidence="8 10" id="KW-0238">DNA-binding</keyword>
<keyword evidence="15" id="KW-1185">Reference proteome</keyword>
<keyword evidence="5" id="KW-0862">Zinc</keyword>
<comment type="function">
    <text evidence="10">Releases the supercoiling and torsional tension of DNA, which is introduced during the DNA replication and transcription, by transiently cleaving and rejoining one strand of the DNA duplex. Introduces a single-strand break via transesterification at a target site in duplex DNA. The scissile phosphodiester is attacked by the catalytic tyrosine of the enzyme, resulting in the formation of a DNA-(5'-phosphotyrosyl)-enzyme intermediate and the expulsion of a 3'-OH DNA strand. The free DNA strand then undergoes passage around the unbroken strand, thus removing DNA supercoils. Finally, in the religation step, the DNA 3'-OH attacks the covalent intermediate to expel the active-site tyrosine and restore the DNA phosphodiester backbone.</text>
</comment>
<dbReference type="SUPFAM" id="SSF57783">
    <property type="entry name" value="Zinc beta-ribbon"/>
    <property type="match status" value="1"/>
</dbReference>
<accession>A0A1I2CB24</accession>
<dbReference type="InterPro" id="IPR006171">
    <property type="entry name" value="TOPRIM_dom"/>
</dbReference>
<evidence type="ECO:0000256" key="3">
    <source>
        <dbReference type="ARBA" id="ARBA00022723"/>
    </source>
</evidence>
<dbReference type="CDD" id="cd00186">
    <property type="entry name" value="TOP1Ac"/>
    <property type="match status" value="1"/>
</dbReference>
<gene>
    <name evidence="10" type="primary">topA</name>
    <name evidence="14" type="ORF">SAMN05216245_1125</name>
</gene>
<feature type="site" description="Interaction with DNA" evidence="10">
    <location>
        <position position="301"/>
    </location>
</feature>
<protein>
    <recommendedName>
        <fullName evidence="10">DNA topoisomerase 1</fullName>
        <ecNumber evidence="10">5.6.2.1</ecNumber>
    </recommendedName>
    <alternativeName>
        <fullName evidence="10">DNA topoisomerase I</fullName>
    </alternativeName>
</protein>
<comment type="subunit">
    <text evidence="10">Monomer.</text>
</comment>
<dbReference type="GO" id="GO:0005694">
    <property type="term" value="C:chromosome"/>
    <property type="evidence" value="ECO:0007669"/>
    <property type="project" value="InterPro"/>
</dbReference>
<dbReference type="InterPro" id="IPR013826">
    <property type="entry name" value="Topo_IA_cen_sub3"/>
</dbReference>
<dbReference type="GO" id="GO:0003677">
    <property type="term" value="F:DNA binding"/>
    <property type="evidence" value="ECO:0007669"/>
    <property type="project" value="UniProtKB-KW"/>
</dbReference>
<dbReference type="PROSITE" id="PS50880">
    <property type="entry name" value="TOPRIM"/>
    <property type="match status" value="1"/>
</dbReference>
<feature type="active site" description="O-(5'-phospho-DNA)-tyrosine intermediate" evidence="10">
    <location>
        <position position="299"/>
    </location>
</feature>
<feature type="site" description="Interaction with DNA" evidence="10">
    <location>
        <position position="140"/>
    </location>
</feature>
<feature type="site" description="Interaction with DNA" evidence="10">
    <location>
        <position position="143"/>
    </location>
</feature>
<evidence type="ECO:0000259" key="12">
    <source>
        <dbReference type="PROSITE" id="PS50880"/>
    </source>
</evidence>
<evidence type="ECO:0000256" key="10">
    <source>
        <dbReference type="HAMAP-Rule" id="MF_00952"/>
    </source>
</evidence>
<dbReference type="Pfam" id="PF01751">
    <property type="entry name" value="Toprim"/>
    <property type="match status" value="1"/>
</dbReference>
<feature type="region of interest" description="Interaction with DNA" evidence="10">
    <location>
        <begin position="163"/>
        <end position="168"/>
    </location>
</feature>
<dbReference type="InterPro" id="IPR028612">
    <property type="entry name" value="Topoisom_1_IA"/>
</dbReference>
<keyword evidence="9 10" id="KW-0413">Isomerase</keyword>
<dbReference type="InterPro" id="IPR023405">
    <property type="entry name" value="Topo_IA_core_domain"/>
</dbReference>
<dbReference type="Gene3D" id="3.40.50.140">
    <property type="match status" value="1"/>
</dbReference>
<sequence length="746" mass="83541">MKKNLIIVESPTKSKTITRFLGKNYAVKASMGHLRDLPKSTLGVDVENDFTPKYINIRGKGDLIRELKAEAAKADKVYLATDPDREGEAISWHLAHILGLDDKSPCRIEFHEITSGAVKEALKHPRPINMAMVDAQQTRRIIDRLVGYKLSPLLWRKVRKGLSAGRVQSVAVKIIADRDKVIDEFVPEEFWTIKTKLREEAGAPLFEAEAVKKDGNKLEMHNAREALAVENDLKQAAYKVEAAFRKKVSRRALPPFTTSTLQQEASHKLNFTTRRTMMVAQQLYEGISIGKSSAGLITYMRTDSTRLAAEAVDAVRELVKQDFGDKYCPEKPNVFSNKSNAQDAHEAIRPTSIERKPEEIEPFLTKEQYRLYKLIWDRTVASQMAPAEFEQTALTIGAGAYELKATGSVMTFDGHLCLADKKDLNAEKQTEVPFIKSGTVLTLYKVLPGEQHFTEPPAHYTEASLVRKMEEEGIGRPSTYSPIIQTIQTRGYVVRDGKKLMATELGVKVADMLTGHFGDIINIPYSARMENELDAIAAHQVEKEKTLADFYKPFEQLLEEADRVIPKDPPPLQLSGEKCELCGKDMVIREGRFGKFQACSGFPQCHNTKPLLVTIGVPCPKCGGEVTQRRTKTGRVFYGCEHYPECDFTSWDRPTDKPCPVCGKQLLERTEGNGRIKYFCSDPECTNAAPKRVGRRKKVTTASLIEGETADTEKKTAKRKTAKKKRTKKTGSRKKGAGNAVKKAEE</sequence>
<dbReference type="InterPro" id="IPR003601">
    <property type="entry name" value="Topo_IA_2"/>
</dbReference>
<keyword evidence="7 10" id="KW-0799">Topoisomerase</keyword>
<keyword evidence="3" id="KW-0479">Metal-binding</keyword>
<dbReference type="InterPro" id="IPR013497">
    <property type="entry name" value="Topo_IA_cen"/>
</dbReference>
<dbReference type="SMART" id="SM00436">
    <property type="entry name" value="TOP1Bc"/>
    <property type="match status" value="1"/>
</dbReference>
<dbReference type="SMART" id="SM00493">
    <property type="entry name" value="TOPRIM"/>
    <property type="match status" value="1"/>
</dbReference>
<dbReference type="OrthoDB" id="9804262at2"/>
<dbReference type="InterPro" id="IPR005733">
    <property type="entry name" value="TopoI_bac-type"/>
</dbReference>
<feature type="domain" description="Toprim" evidence="12">
    <location>
        <begin position="3"/>
        <end position="113"/>
    </location>
</feature>
<comment type="catalytic activity">
    <reaction evidence="1 10">
        <text>ATP-independent breakage of single-stranded DNA, followed by passage and rejoining.</text>
        <dbReference type="EC" id="5.6.2.1"/>
    </reaction>
</comment>
<dbReference type="InterPro" id="IPR013498">
    <property type="entry name" value="Topo_IA_Znf"/>
</dbReference>
<evidence type="ECO:0000256" key="5">
    <source>
        <dbReference type="ARBA" id="ARBA00022833"/>
    </source>
</evidence>
<dbReference type="Pfam" id="PF01396">
    <property type="entry name" value="Zn_ribbon_Top1"/>
    <property type="match status" value="3"/>
</dbReference>
<evidence type="ECO:0000256" key="7">
    <source>
        <dbReference type="ARBA" id="ARBA00023029"/>
    </source>
</evidence>
<feature type="region of interest" description="Disordered" evidence="11">
    <location>
        <begin position="691"/>
        <end position="746"/>
    </location>
</feature>
<dbReference type="EC" id="5.6.2.1" evidence="10"/>
<dbReference type="CDD" id="cd03363">
    <property type="entry name" value="TOPRIM_TopoIA_TopoI"/>
    <property type="match status" value="1"/>
</dbReference>
<dbReference type="GO" id="GO:0003917">
    <property type="term" value="F:DNA topoisomerase type I (single strand cut, ATP-independent) activity"/>
    <property type="evidence" value="ECO:0007669"/>
    <property type="project" value="UniProtKB-UniRule"/>
</dbReference>
<comment type="similarity">
    <text evidence="2 10">Belongs to the type IA topoisomerase family.</text>
</comment>
<reference evidence="14 15" key="1">
    <citation type="submission" date="2016-10" db="EMBL/GenBank/DDBJ databases">
        <authorList>
            <person name="de Groot N.N."/>
        </authorList>
    </citation>
    <scope>NUCLEOTIDE SEQUENCE [LARGE SCALE GENOMIC DNA]</scope>
    <source>
        <strain evidence="14 15">DSM 9236</strain>
    </source>
</reference>
<keyword evidence="6" id="KW-0460">Magnesium</keyword>
<dbReference type="Gene3D" id="3.30.65.10">
    <property type="entry name" value="Bacterial Topoisomerase I, domain 1"/>
    <property type="match status" value="2"/>
</dbReference>
<keyword evidence="4" id="KW-0863">Zinc-finger</keyword>
<feature type="site" description="Interaction with DNA" evidence="10">
    <location>
        <position position="155"/>
    </location>
</feature>
<evidence type="ECO:0000259" key="13">
    <source>
        <dbReference type="PROSITE" id="PS52039"/>
    </source>
</evidence>
<evidence type="ECO:0000313" key="14">
    <source>
        <dbReference type="EMBL" id="SFE65516.1"/>
    </source>
</evidence>
<evidence type="ECO:0000313" key="15">
    <source>
        <dbReference type="Proteomes" id="UP000198896"/>
    </source>
</evidence>
<feature type="site" description="Interaction with DNA" evidence="10">
    <location>
        <position position="148"/>
    </location>
</feature>
<dbReference type="NCBIfam" id="TIGR01051">
    <property type="entry name" value="topA_bact"/>
    <property type="match status" value="1"/>
</dbReference>
<evidence type="ECO:0000256" key="1">
    <source>
        <dbReference type="ARBA" id="ARBA00000213"/>
    </source>
</evidence>
<dbReference type="InterPro" id="IPR013824">
    <property type="entry name" value="Topo_IA_cen_sub1"/>
</dbReference>
<evidence type="ECO:0000256" key="2">
    <source>
        <dbReference type="ARBA" id="ARBA00009446"/>
    </source>
</evidence>
<dbReference type="SUPFAM" id="SSF56712">
    <property type="entry name" value="Prokaryotic type I DNA topoisomerase"/>
    <property type="match status" value="1"/>
</dbReference>
<organism evidence="14 15">
    <name type="scientific">Succiniclasticum ruminis DSM 9236</name>
    <dbReference type="NCBI Taxonomy" id="1123323"/>
    <lineage>
        <taxon>Bacteria</taxon>
        <taxon>Bacillati</taxon>
        <taxon>Bacillota</taxon>
        <taxon>Negativicutes</taxon>
        <taxon>Acidaminococcales</taxon>
        <taxon>Acidaminococcaceae</taxon>
        <taxon>Succiniclasticum</taxon>
    </lineage>
</organism>
<dbReference type="EMBL" id="FONL01000012">
    <property type="protein sequence ID" value="SFE65516.1"/>
    <property type="molecule type" value="Genomic_DNA"/>
</dbReference>
<dbReference type="PROSITE" id="PS00396">
    <property type="entry name" value="TOPO_IA_1"/>
    <property type="match status" value="1"/>
</dbReference>
<dbReference type="Gene3D" id="1.10.290.10">
    <property type="entry name" value="Topoisomerase I, domain 4"/>
    <property type="match status" value="1"/>
</dbReference>
<dbReference type="Gene3D" id="2.70.20.10">
    <property type="entry name" value="Topoisomerase I, domain 3"/>
    <property type="match status" value="1"/>
</dbReference>
<feature type="site" description="Interaction with DNA" evidence="10">
    <location>
        <position position="33"/>
    </location>
</feature>
<dbReference type="HAMAP" id="MF_00952">
    <property type="entry name" value="Topoisom_1_prok"/>
    <property type="match status" value="1"/>
</dbReference>
<dbReference type="STRING" id="1123323.SAMN05216245_1125"/>
<dbReference type="PRINTS" id="PR00417">
    <property type="entry name" value="PRTPISMRASEI"/>
</dbReference>
<dbReference type="InterPro" id="IPR034149">
    <property type="entry name" value="TOPRIM_TopoI"/>
</dbReference>
<dbReference type="PANTHER" id="PTHR42785:SF1">
    <property type="entry name" value="DNA TOPOISOMERASE"/>
    <property type="match status" value="1"/>
</dbReference>
<dbReference type="Proteomes" id="UP000198896">
    <property type="component" value="Unassembled WGS sequence"/>
</dbReference>
<dbReference type="AlphaFoldDB" id="A0A1I2CB24"/>
<proteinExistence type="inferred from homology"/>